<sequence length="331" mass="37147">MTQPCSLTVIIPTYNRSSYVRECLVALRASGVPDLEIIVSDDGSTDDTREVVAATNPDAKYLWQPNSGTPATARNAAFAVSRGRFVGFLDCDDEWLPDAPARAVRHLDAHPEVDALFAESKMGDPQEGYVSWIESAGQEAFFRLPHVEPEPGFRVLERGPFFRRMAVRNPVFIGATIVRREAFAAIGGFDPQLCGAADWELWLRMAHRFTWAYMAEPLAKYMRHLDNMSSNHDKMIAEFVQSLRNVLTKCPLSSFDRRFIRTQLRAHLFSHAYLAYDRGDIAEARTRFRRSVRAGDIHPVTLALAAFCQLPGALARRVRRLKHTAAPGGRA</sequence>
<organism evidence="2 3">
    <name type="scientific">Gemmata massiliana</name>
    <dbReference type="NCBI Taxonomy" id="1210884"/>
    <lineage>
        <taxon>Bacteria</taxon>
        <taxon>Pseudomonadati</taxon>
        <taxon>Planctomycetota</taxon>
        <taxon>Planctomycetia</taxon>
        <taxon>Gemmatales</taxon>
        <taxon>Gemmataceae</taxon>
        <taxon>Gemmata</taxon>
    </lineage>
</organism>
<dbReference type="AlphaFoldDB" id="A0A6P2DFZ2"/>
<proteinExistence type="predicted"/>
<dbReference type="Gene3D" id="3.90.550.10">
    <property type="entry name" value="Spore Coat Polysaccharide Biosynthesis Protein SpsA, Chain A"/>
    <property type="match status" value="1"/>
</dbReference>
<accession>A0A6P2DFZ2</accession>
<dbReference type="PANTHER" id="PTHR43685">
    <property type="entry name" value="GLYCOSYLTRANSFERASE"/>
    <property type="match status" value="1"/>
</dbReference>
<name>A0A6P2DFZ2_9BACT</name>
<dbReference type="GO" id="GO:0016740">
    <property type="term" value="F:transferase activity"/>
    <property type="evidence" value="ECO:0007669"/>
    <property type="project" value="UniProtKB-KW"/>
</dbReference>
<gene>
    <name evidence="2" type="ORF">SOIL9_83960</name>
</gene>
<keyword evidence="3" id="KW-1185">Reference proteome</keyword>
<dbReference type="InterPro" id="IPR029044">
    <property type="entry name" value="Nucleotide-diphossugar_trans"/>
</dbReference>
<keyword evidence="2" id="KW-0808">Transferase</keyword>
<reference evidence="2 3" key="1">
    <citation type="submission" date="2019-05" db="EMBL/GenBank/DDBJ databases">
        <authorList>
            <consortium name="Science for Life Laboratories"/>
        </authorList>
    </citation>
    <scope>NUCLEOTIDE SEQUENCE [LARGE SCALE GENOMIC DNA]</scope>
    <source>
        <strain evidence="2">Soil9</strain>
    </source>
</reference>
<dbReference type="InterPro" id="IPR001173">
    <property type="entry name" value="Glyco_trans_2-like"/>
</dbReference>
<dbReference type="InterPro" id="IPR050834">
    <property type="entry name" value="Glycosyltransf_2"/>
</dbReference>
<dbReference type="Pfam" id="PF00535">
    <property type="entry name" value="Glycos_transf_2"/>
    <property type="match status" value="1"/>
</dbReference>
<feature type="domain" description="Glycosyltransferase 2-like" evidence="1">
    <location>
        <begin position="8"/>
        <end position="131"/>
    </location>
</feature>
<dbReference type="RefSeq" id="WP_162671981.1">
    <property type="nucleotide sequence ID" value="NZ_LR593886.1"/>
</dbReference>
<evidence type="ECO:0000259" key="1">
    <source>
        <dbReference type="Pfam" id="PF00535"/>
    </source>
</evidence>
<protein>
    <recommendedName>
        <fullName evidence="1">Glycosyltransferase 2-like domain-containing protein</fullName>
    </recommendedName>
</protein>
<dbReference type="Proteomes" id="UP000464178">
    <property type="component" value="Chromosome"/>
</dbReference>
<evidence type="ECO:0000313" key="3">
    <source>
        <dbReference type="Proteomes" id="UP000464178"/>
    </source>
</evidence>
<dbReference type="EMBL" id="LR593886">
    <property type="protein sequence ID" value="VTR99802.1"/>
    <property type="molecule type" value="Genomic_DNA"/>
</dbReference>
<dbReference type="KEGG" id="gms:SOIL9_83960"/>
<evidence type="ECO:0000313" key="2">
    <source>
        <dbReference type="EMBL" id="VTR99802.1"/>
    </source>
</evidence>
<dbReference type="SUPFAM" id="SSF53448">
    <property type="entry name" value="Nucleotide-diphospho-sugar transferases"/>
    <property type="match status" value="1"/>
</dbReference>
<dbReference type="PANTHER" id="PTHR43685:SF11">
    <property type="entry name" value="GLYCOSYLTRANSFERASE TAGX-RELATED"/>
    <property type="match status" value="1"/>
</dbReference>